<proteinExistence type="inferred from homology"/>
<dbReference type="Gene3D" id="3.40.605.10">
    <property type="entry name" value="Aldehyde Dehydrogenase, Chain A, domain 1"/>
    <property type="match status" value="1"/>
</dbReference>
<evidence type="ECO:0000259" key="3">
    <source>
        <dbReference type="Pfam" id="PF00171"/>
    </source>
</evidence>
<dbReference type="NCBIfam" id="TIGR01780">
    <property type="entry name" value="SSADH"/>
    <property type="match status" value="1"/>
</dbReference>
<evidence type="ECO:0000256" key="1">
    <source>
        <dbReference type="ARBA" id="ARBA00009986"/>
    </source>
</evidence>
<reference evidence="4 5" key="1">
    <citation type="submission" date="2016-11" db="EMBL/GenBank/DDBJ databases">
        <title>Comparative genomics of Acidibacillus ferroxidans species.</title>
        <authorList>
            <person name="Oliveira G."/>
            <person name="Nunes G."/>
            <person name="Oliveira R."/>
            <person name="Araujo F."/>
            <person name="Salim A."/>
            <person name="Scholte L."/>
            <person name="Morais D."/>
            <person name="Nancucheo I."/>
            <person name="Johnson D.B."/>
            <person name="Grail B."/>
            <person name="Bittencourt J."/>
            <person name="Valadares R."/>
        </authorList>
    </citation>
    <scope>NUCLEOTIDE SEQUENCE [LARGE SCALE GENOMIC DNA]</scope>
    <source>
        <strain evidence="4 5">Y002</strain>
    </source>
</reference>
<dbReference type="Gene3D" id="3.40.309.10">
    <property type="entry name" value="Aldehyde Dehydrogenase, Chain A, domain 2"/>
    <property type="match status" value="1"/>
</dbReference>
<dbReference type="CDD" id="cd07103">
    <property type="entry name" value="ALDH_F5_SSADH_GabD"/>
    <property type="match status" value="1"/>
</dbReference>
<keyword evidence="2" id="KW-0560">Oxidoreductase</keyword>
<dbReference type="FunFam" id="3.40.605.10:FF:000005">
    <property type="entry name" value="Succinate-semialdehyde dehydrogenase I"/>
    <property type="match status" value="1"/>
</dbReference>
<accession>A0A2U3D889</accession>
<keyword evidence="5" id="KW-1185">Reference proteome</keyword>
<comment type="similarity">
    <text evidence="1">Belongs to the aldehyde dehydrogenase family.</text>
</comment>
<dbReference type="InterPro" id="IPR016163">
    <property type="entry name" value="Ald_DH_C"/>
</dbReference>
<dbReference type="PANTHER" id="PTHR43353">
    <property type="entry name" value="SUCCINATE-SEMIALDEHYDE DEHYDROGENASE, MITOCHONDRIAL"/>
    <property type="match status" value="1"/>
</dbReference>
<dbReference type="GO" id="GO:0009450">
    <property type="term" value="P:gamma-aminobutyric acid catabolic process"/>
    <property type="evidence" value="ECO:0007669"/>
    <property type="project" value="InterPro"/>
</dbReference>
<evidence type="ECO:0000313" key="5">
    <source>
        <dbReference type="Proteomes" id="UP000245380"/>
    </source>
</evidence>
<dbReference type="Proteomes" id="UP000245380">
    <property type="component" value="Unassembled WGS sequence"/>
</dbReference>
<organism evidence="4 5">
    <name type="scientific">Sulfoacidibacillus thermotolerans</name>
    <name type="common">Acidibacillus sulfuroxidans</name>
    <dbReference type="NCBI Taxonomy" id="1765684"/>
    <lineage>
        <taxon>Bacteria</taxon>
        <taxon>Bacillati</taxon>
        <taxon>Bacillota</taxon>
        <taxon>Bacilli</taxon>
        <taxon>Bacillales</taxon>
        <taxon>Alicyclobacillaceae</taxon>
        <taxon>Sulfoacidibacillus</taxon>
    </lineage>
</organism>
<name>A0A2U3D889_SULT2</name>
<dbReference type="Pfam" id="PF00171">
    <property type="entry name" value="Aldedh"/>
    <property type="match status" value="1"/>
</dbReference>
<evidence type="ECO:0000256" key="2">
    <source>
        <dbReference type="ARBA" id="ARBA00023002"/>
    </source>
</evidence>
<protein>
    <submittedName>
        <fullName evidence="4">Succinate-semialdehyde dehydrogenase (NADP(+))</fullName>
    </submittedName>
</protein>
<dbReference type="FunFam" id="3.40.309.10:FF:000004">
    <property type="entry name" value="Succinate-semialdehyde dehydrogenase I"/>
    <property type="match status" value="1"/>
</dbReference>
<dbReference type="InterPro" id="IPR010102">
    <property type="entry name" value="Succ_semiAld_DH"/>
</dbReference>
<dbReference type="SUPFAM" id="SSF53720">
    <property type="entry name" value="ALDH-like"/>
    <property type="match status" value="1"/>
</dbReference>
<dbReference type="InterPro" id="IPR016161">
    <property type="entry name" value="Ald_DH/histidinol_DH"/>
</dbReference>
<evidence type="ECO:0000313" key="4">
    <source>
        <dbReference type="EMBL" id="PWI57481.1"/>
    </source>
</evidence>
<dbReference type="PANTHER" id="PTHR43353:SF5">
    <property type="entry name" value="SUCCINATE-SEMIALDEHYDE DEHYDROGENASE, MITOCHONDRIAL"/>
    <property type="match status" value="1"/>
</dbReference>
<dbReference type="AlphaFoldDB" id="A0A2U3D889"/>
<dbReference type="GO" id="GO:0004777">
    <property type="term" value="F:succinate-semialdehyde dehydrogenase (NAD+) activity"/>
    <property type="evidence" value="ECO:0007669"/>
    <property type="project" value="TreeGrafter"/>
</dbReference>
<comment type="caution">
    <text evidence="4">The sequence shown here is derived from an EMBL/GenBank/DDBJ whole genome shotgun (WGS) entry which is preliminary data.</text>
</comment>
<feature type="domain" description="Aldehyde dehydrogenase" evidence="3">
    <location>
        <begin position="18"/>
        <end position="479"/>
    </location>
</feature>
<dbReference type="InterPro" id="IPR050740">
    <property type="entry name" value="Aldehyde_DH_Superfamily"/>
</dbReference>
<dbReference type="InterPro" id="IPR016162">
    <property type="entry name" value="Ald_DH_N"/>
</dbReference>
<dbReference type="InterPro" id="IPR015590">
    <property type="entry name" value="Aldehyde_DH_dom"/>
</dbReference>
<dbReference type="FunFam" id="3.40.605.10:FF:000026">
    <property type="entry name" value="Aldehyde dehydrogenase, putative"/>
    <property type="match status" value="1"/>
</dbReference>
<gene>
    <name evidence="4" type="primary">gabD</name>
    <name evidence="4" type="ORF">BM613_08385</name>
</gene>
<sequence>MVLTLSLGEYSLFIGGNWSEGVSQTRFDVMNPATETVIASVPNAGPQDMHRAIEAAVAAQVEWGNSVAAYRAQILEQAARLMRERVDHLAEIMTLEEGKPLADARGEILYAASFLDWFAGEAKRIYGDTIPSNSPDKRILVIKRPVGVTAAITPWNFPSAMITRKLGPALAAGCTMIVKPSELTPLSALEIAKIFEEAGLPQGVLSVVTGTDAPSLAKVLMDDMRVRKISFTGSTEVGKMLMRQAADTMKRVSLELGGHAPFIVFDDADLEDAVENAVICKMRGMGETCVSANRIYVQEGIVDVFTEKLAARMSKLRVGNGLESGIAVGPLIEPAAVDKVERHVQDAIAKGAKVVSGGRRYRDQPGYFYEPTVLAGVTEAMLVMHEETFGPVAAITPFRTEEEVIERANHTPFGLAAYFFTRDIGRLFRLAERLEYGIIGANDGLPSTAQAPFGGVKQSGIGREGSKYGLEEYLDIKYISIGGVLR</sequence>
<dbReference type="EMBL" id="MPDK01000012">
    <property type="protein sequence ID" value="PWI57481.1"/>
    <property type="molecule type" value="Genomic_DNA"/>
</dbReference>